<keyword evidence="1" id="KW-1133">Transmembrane helix</keyword>
<proteinExistence type="predicted"/>
<dbReference type="Proteomes" id="UP001220022">
    <property type="component" value="Unassembled WGS sequence"/>
</dbReference>
<evidence type="ECO:0000313" key="3">
    <source>
        <dbReference type="EMBL" id="MDF2257712.1"/>
    </source>
</evidence>
<feature type="transmembrane region" description="Helical" evidence="1">
    <location>
        <begin position="178"/>
        <end position="197"/>
    </location>
</feature>
<keyword evidence="1" id="KW-0472">Membrane</keyword>
<evidence type="ECO:0000256" key="1">
    <source>
        <dbReference type="SAM" id="Phobius"/>
    </source>
</evidence>
<feature type="transmembrane region" description="Helical" evidence="1">
    <location>
        <begin position="111"/>
        <end position="127"/>
    </location>
</feature>
<organism evidence="3 4">
    <name type="scientific">Streptantibioticus ferralitis</name>
    <dbReference type="NCBI Taxonomy" id="236510"/>
    <lineage>
        <taxon>Bacteria</taxon>
        <taxon>Bacillati</taxon>
        <taxon>Actinomycetota</taxon>
        <taxon>Actinomycetes</taxon>
        <taxon>Kitasatosporales</taxon>
        <taxon>Streptomycetaceae</taxon>
        <taxon>Streptantibioticus</taxon>
    </lineage>
</organism>
<dbReference type="RefSeq" id="WP_275815996.1">
    <property type="nucleotide sequence ID" value="NZ_BAAANM010000022.1"/>
</dbReference>
<dbReference type="InterPro" id="IPR046675">
    <property type="entry name" value="DUF6545"/>
</dbReference>
<feature type="transmembrane region" description="Helical" evidence="1">
    <location>
        <begin position="32"/>
        <end position="49"/>
    </location>
</feature>
<sequence>MDVLVLVACIEMTLVALWRLPAIRHGDPLRRALWGCSSGFAVALWARFPPFKHALDQVGIVDFDALVKYLVSMGACLALLSYAVTSYGVAADDVPRRIAICRKVARVSWRATIFIVPLMTLLFFTAVNRARPSHDFAASHAGEWGAAAFMTCFYLYLGSAAVTCAYQWTFVSRHAESVVLRTGLTLGAAATWLYTLYSVLRVSYMWVAVFVPIGAALDGRVASIGDGLNVLAAVLFATGASLPTTGVAAQRWTAWRMLWRLYPLRHDLTRQFPGVTFHPAVGRLSEVTRVWPSLDVRLDRVIQELGDAVEQLRHHATPQLWPVVEEATAEHSDPGPAAEAYWIAAALKSAVNGRHSPLPVEALPDKPFATSQAEAWWLARVQAVYAGISAGEIADILKRAGEPPLHSE</sequence>
<keyword evidence="4" id="KW-1185">Reference proteome</keyword>
<dbReference type="InterPro" id="IPR050039">
    <property type="entry name" value="MAB_1171c-like"/>
</dbReference>
<protein>
    <recommendedName>
        <fullName evidence="2">DUF6545 domain-containing protein</fullName>
    </recommendedName>
</protein>
<comment type="caution">
    <text evidence="3">The sequence shown here is derived from an EMBL/GenBank/DDBJ whole genome shotgun (WGS) entry which is preliminary data.</text>
</comment>
<reference evidence="3 4" key="1">
    <citation type="submission" date="2023-03" db="EMBL/GenBank/DDBJ databases">
        <title>Draft genome sequence of type strain Streptomyces ferralitis JCM 14344.</title>
        <authorList>
            <person name="Klaysubun C."/>
            <person name="Duangmal K."/>
        </authorList>
    </citation>
    <scope>NUCLEOTIDE SEQUENCE [LARGE SCALE GENOMIC DNA]</scope>
    <source>
        <strain evidence="3 4">JCM 14344</strain>
    </source>
</reference>
<evidence type="ECO:0000259" key="2">
    <source>
        <dbReference type="Pfam" id="PF20182"/>
    </source>
</evidence>
<gene>
    <name evidence="3" type="ORF">P2L57_18910</name>
</gene>
<feature type="transmembrane region" description="Helical" evidence="1">
    <location>
        <begin position="147"/>
        <end position="166"/>
    </location>
</feature>
<dbReference type="NCBIfam" id="NF042915">
    <property type="entry name" value="MAB_1171c_fam"/>
    <property type="match status" value="1"/>
</dbReference>
<feature type="transmembrane region" description="Helical" evidence="1">
    <location>
        <begin position="69"/>
        <end position="90"/>
    </location>
</feature>
<dbReference type="Pfam" id="PF20182">
    <property type="entry name" value="DUF6545"/>
    <property type="match status" value="1"/>
</dbReference>
<keyword evidence="1" id="KW-0812">Transmembrane</keyword>
<feature type="transmembrane region" description="Helical" evidence="1">
    <location>
        <begin position="228"/>
        <end position="249"/>
    </location>
</feature>
<feature type="domain" description="DUF6545" evidence="2">
    <location>
        <begin position="252"/>
        <end position="385"/>
    </location>
</feature>
<evidence type="ECO:0000313" key="4">
    <source>
        <dbReference type="Proteomes" id="UP001220022"/>
    </source>
</evidence>
<dbReference type="EMBL" id="JARHTQ010000011">
    <property type="protein sequence ID" value="MDF2257712.1"/>
    <property type="molecule type" value="Genomic_DNA"/>
</dbReference>
<accession>A0ABT5Z1K1</accession>
<name>A0ABT5Z1K1_9ACTN</name>